<dbReference type="PROSITE" id="PS52016">
    <property type="entry name" value="TONB_DEPENDENT_REC_3"/>
    <property type="match status" value="1"/>
</dbReference>
<dbReference type="PANTHER" id="PTHR32552">
    <property type="entry name" value="FERRICHROME IRON RECEPTOR-RELATED"/>
    <property type="match status" value="1"/>
</dbReference>
<dbReference type="Gene3D" id="2.60.40.1120">
    <property type="entry name" value="Carboxypeptidase-like, regulatory domain"/>
    <property type="match status" value="1"/>
</dbReference>
<feature type="domain" description="TonB-dependent receptor-like beta-barrel" evidence="15">
    <location>
        <begin position="347"/>
        <end position="774"/>
    </location>
</feature>
<organism evidence="17 18">
    <name type="scientific">Carboxylicivirga mesophila</name>
    <dbReference type="NCBI Taxonomy" id="1166478"/>
    <lineage>
        <taxon>Bacteria</taxon>
        <taxon>Pseudomonadati</taxon>
        <taxon>Bacteroidota</taxon>
        <taxon>Bacteroidia</taxon>
        <taxon>Marinilabiliales</taxon>
        <taxon>Marinilabiliaceae</taxon>
        <taxon>Carboxylicivirga</taxon>
    </lineage>
</organism>
<keyword evidence="11 12" id="KW-0998">Cell outer membrane</keyword>
<keyword evidence="3 12" id="KW-1134">Transmembrane beta strand</keyword>
<dbReference type="InterPro" id="IPR037066">
    <property type="entry name" value="Plug_dom_sf"/>
</dbReference>
<dbReference type="PANTHER" id="PTHR32552:SF68">
    <property type="entry name" value="FERRICHROME OUTER MEMBRANE TRANSPORTER_PHAGE RECEPTOR"/>
    <property type="match status" value="1"/>
</dbReference>
<evidence type="ECO:0000256" key="1">
    <source>
        <dbReference type="ARBA" id="ARBA00004571"/>
    </source>
</evidence>
<dbReference type="InterPro" id="IPR012910">
    <property type="entry name" value="Plug_dom"/>
</dbReference>
<dbReference type="Gene3D" id="2.170.130.10">
    <property type="entry name" value="TonB-dependent receptor, plug domain"/>
    <property type="match status" value="1"/>
</dbReference>
<evidence type="ECO:0000256" key="9">
    <source>
        <dbReference type="ARBA" id="ARBA00023077"/>
    </source>
</evidence>
<evidence type="ECO:0000256" key="7">
    <source>
        <dbReference type="ARBA" id="ARBA00023004"/>
    </source>
</evidence>
<keyword evidence="7" id="KW-0408">Iron</keyword>
<comment type="caution">
    <text evidence="17">The sequence shown here is derived from an EMBL/GenBank/DDBJ whole genome shotgun (WGS) entry which is preliminary data.</text>
</comment>
<gene>
    <name evidence="17" type="ORF">KEM09_07485</name>
</gene>
<feature type="signal peptide" evidence="14">
    <location>
        <begin position="1"/>
        <end position="19"/>
    </location>
</feature>
<protein>
    <submittedName>
        <fullName evidence="17">TonB-dependent receptor</fullName>
    </submittedName>
</protein>
<comment type="subcellular location">
    <subcellularLocation>
        <location evidence="1 12">Cell outer membrane</location>
        <topology evidence="1 12">Multi-pass membrane protein</topology>
    </subcellularLocation>
</comment>
<reference evidence="17 18" key="1">
    <citation type="journal article" date="2014" name="Int. J. Syst. Evol. Microbiol.">
        <title>Carboxylicivirga gen. nov. in the family Marinilabiliaceae with two novel species, Carboxylicivirga mesophila sp. nov. and Carboxylicivirga taeanensis sp. nov., and reclassification of Cytophaga fermentans as Saccharicrinis fermentans gen. nov., comb. nov.</title>
        <authorList>
            <person name="Yang S.H."/>
            <person name="Seo H.S."/>
            <person name="Woo J.H."/>
            <person name="Oh H.M."/>
            <person name="Jang H."/>
            <person name="Lee J.H."/>
            <person name="Kim S.J."/>
            <person name="Kwon K.K."/>
        </authorList>
    </citation>
    <scope>NUCLEOTIDE SEQUENCE [LARGE SCALE GENOMIC DNA]</scope>
    <source>
        <strain evidence="17 18">JCM 18290</strain>
    </source>
</reference>
<dbReference type="Pfam" id="PF07715">
    <property type="entry name" value="Plug"/>
    <property type="match status" value="1"/>
</dbReference>
<proteinExistence type="inferred from homology"/>
<dbReference type="Pfam" id="PF13715">
    <property type="entry name" value="CarbopepD_reg_2"/>
    <property type="match status" value="1"/>
</dbReference>
<evidence type="ECO:0000259" key="16">
    <source>
        <dbReference type="Pfam" id="PF07715"/>
    </source>
</evidence>
<dbReference type="SUPFAM" id="SSF49464">
    <property type="entry name" value="Carboxypeptidase regulatory domain-like"/>
    <property type="match status" value="1"/>
</dbReference>
<evidence type="ECO:0000256" key="3">
    <source>
        <dbReference type="ARBA" id="ARBA00022452"/>
    </source>
</evidence>
<evidence type="ECO:0000256" key="14">
    <source>
        <dbReference type="SAM" id="SignalP"/>
    </source>
</evidence>
<evidence type="ECO:0000259" key="15">
    <source>
        <dbReference type="Pfam" id="PF00593"/>
    </source>
</evidence>
<evidence type="ECO:0000256" key="10">
    <source>
        <dbReference type="ARBA" id="ARBA00023136"/>
    </source>
</evidence>
<keyword evidence="6 14" id="KW-0732">Signal</keyword>
<evidence type="ECO:0000256" key="12">
    <source>
        <dbReference type="PROSITE-ProRule" id="PRU01360"/>
    </source>
</evidence>
<dbReference type="InterPro" id="IPR036942">
    <property type="entry name" value="Beta-barrel_TonB_sf"/>
</dbReference>
<keyword evidence="4" id="KW-0410">Iron transport</keyword>
<keyword evidence="9 13" id="KW-0798">TonB box</keyword>
<evidence type="ECO:0000256" key="4">
    <source>
        <dbReference type="ARBA" id="ARBA00022496"/>
    </source>
</evidence>
<name>A0ABS5K8B3_9BACT</name>
<evidence type="ECO:0000313" key="18">
    <source>
        <dbReference type="Proteomes" id="UP000721861"/>
    </source>
</evidence>
<dbReference type="SUPFAM" id="SSF56935">
    <property type="entry name" value="Porins"/>
    <property type="match status" value="1"/>
</dbReference>
<evidence type="ECO:0000256" key="6">
    <source>
        <dbReference type="ARBA" id="ARBA00022729"/>
    </source>
</evidence>
<evidence type="ECO:0000256" key="2">
    <source>
        <dbReference type="ARBA" id="ARBA00022448"/>
    </source>
</evidence>
<evidence type="ECO:0000256" key="8">
    <source>
        <dbReference type="ARBA" id="ARBA00023065"/>
    </source>
</evidence>
<dbReference type="EMBL" id="JAGUCN010000006">
    <property type="protein sequence ID" value="MBS2211236.1"/>
    <property type="molecule type" value="Genomic_DNA"/>
</dbReference>
<keyword evidence="18" id="KW-1185">Reference proteome</keyword>
<dbReference type="InterPro" id="IPR008969">
    <property type="entry name" value="CarboxyPept-like_regulatory"/>
</dbReference>
<feature type="chain" id="PRO_5045128898" evidence="14">
    <location>
        <begin position="20"/>
        <end position="817"/>
    </location>
</feature>
<keyword evidence="10 12" id="KW-0472">Membrane</keyword>
<sequence>MKRFYALALVTVITLGTIAQNTFNGHVTDETGEPLVGVNVIVKSSFKGTITNASGHFSITTKDEDPTLVFSYVGYESQSLEAANDLTVTMQPSAVLTDEIIVSAIRANKQAPVASSEMTSEEIQQQNFGQDLPFLLNQMPGVVTNSDAGAGVGYTGLRIRGTDITRINVTVNGIPMNDAESQGVFWVNMPDFAASVDKVQVQRGVGTSTNGAASFGASVNLNTLNSASKAMAFIDNSYGSFNTMKNSVAVSSGLLNNNMAFDVRLSRINSDGFIDRATSDLKSYYFSGGYYGDKTTVKFITFSGAEKTYQAWNGVPKVKLNNDVAGMEKLIMMDGWTDAEAANLFASDARTFNKYLYENQTDNYQQDHYQFHFTHRANEFWNLTAALHYTKGEGYYESYKNSRKFKDYNVGFESIVIDGETIEKTDLIQRKWLDNDFYGATFSGIYINSNLELVIGGAYNEYDGDHFGNVIWSQYNNGIPHNHQWYFNNGKKKDLNSFIKATYALSDNFWLYGDMQYRHVDYKMSGNHDDNSDLTQSYTFDFVNPKMGVNLQLNQQQRLFASFAVAQREPSRSDFRDAPADRKPQPETLYDWELGYEYSSDKVFVNLNTYYMLYKDQLVLTGEINDVGAPIMVNVPDSYRAGIEIEGGIYLSSSINWAGNVALSTNKIKNYTEYVDNWSYWDDPENEPYQYVSELGETDIAFSPSVTAASQFNWTPAKGMTISLLSKYVSDQYIDNTSNEARKLNAWFVNDLLLSYDFTIPSVGAFNLGCKVNNLLNEEYESNAWVYRYYYAGEHDVLDGYFPQAGTNFMIRLGMKF</sequence>
<dbReference type="RefSeq" id="WP_212227256.1">
    <property type="nucleotide sequence ID" value="NZ_JAGUCN010000006.1"/>
</dbReference>
<keyword evidence="5 12" id="KW-0812">Transmembrane</keyword>
<evidence type="ECO:0000313" key="17">
    <source>
        <dbReference type="EMBL" id="MBS2211236.1"/>
    </source>
</evidence>
<evidence type="ECO:0000256" key="11">
    <source>
        <dbReference type="ARBA" id="ARBA00023237"/>
    </source>
</evidence>
<dbReference type="InterPro" id="IPR000531">
    <property type="entry name" value="Beta-barrel_TonB"/>
</dbReference>
<dbReference type="Gene3D" id="2.40.170.20">
    <property type="entry name" value="TonB-dependent receptor, beta-barrel domain"/>
    <property type="match status" value="1"/>
</dbReference>
<dbReference type="InterPro" id="IPR039426">
    <property type="entry name" value="TonB-dep_rcpt-like"/>
</dbReference>
<dbReference type="Proteomes" id="UP000721861">
    <property type="component" value="Unassembled WGS sequence"/>
</dbReference>
<comment type="similarity">
    <text evidence="12 13">Belongs to the TonB-dependent receptor family.</text>
</comment>
<evidence type="ECO:0000256" key="13">
    <source>
        <dbReference type="RuleBase" id="RU003357"/>
    </source>
</evidence>
<evidence type="ECO:0000256" key="5">
    <source>
        <dbReference type="ARBA" id="ARBA00022692"/>
    </source>
</evidence>
<feature type="domain" description="TonB-dependent receptor plug" evidence="16">
    <location>
        <begin position="109"/>
        <end position="217"/>
    </location>
</feature>
<dbReference type="Pfam" id="PF00593">
    <property type="entry name" value="TonB_dep_Rec_b-barrel"/>
    <property type="match status" value="1"/>
</dbReference>
<keyword evidence="17" id="KW-0675">Receptor</keyword>
<accession>A0ABS5K8B3</accession>
<keyword evidence="8" id="KW-0406">Ion transport</keyword>
<keyword evidence="2 12" id="KW-0813">Transport</keyword>